<gene>
    <name evidence="1" type="ORF">PSSM2_184</name>
</gene>
<reference evidence="1 2" key="2">
    <citation type="journal article" date="2010" name="Environ. Microbiol.">
        <title>Genomic analysis of oceanic cyanobacterial myoviruses compared with T4-like myoviruses from diverse hosts and environments.</title>
        <authorList>
            <person name="Sullivan M.B."/>
            <person name="Huang K.H."/>
            <person name="Ignacio-Espinoza J.C."/>
            <person name="Berlin A.M."/>
            <person name="Kelly L."/>
            <person name="Weigele P.R."/>
            <person name="DeFrancesco A.S."/>
            <person name="Kern S.E."/>
            <person name="Thompson L.R."/>
            <person name="Young S."/>
            <person name="Yandava C."/>
            <person name="Fu R."/>
            <person name="Krastins B."/>
            <person name="Chase M."/>
            <person name="Sarracino D."/>
            <person name="Osburne M.S."/>
            <person name="Henn M.R."/>
            <person name="Chisholm S.W."/>
        </authorList>
    </citation>
    <scope>NUCLEOTIDE SEQUENCE [LARGE SCALE GENOMIC DNA]</scope>
</reference>
<dbReference type="Gene3D" id="2.60.120.620">
    <property type="entry name" value="q2cbj1_9rhob like domain"/>
    <property type="match status" value="1"/>
</dbReference>
<accession>Q58MH0</accession>
<keyword evidence="2" id="KW-1185">Reference proteome</keyword>
<dbReference type="OrthoDB" id="20294at10239"/>
<evidence type="ECO:0008006" key="3">
    <source>
        <dbReference type="Google" id="ProtNLM"/>
    </source>
</evidence>
<name>Q58MH0_BPPRM</name>
<dbReference type="Proteomes" id="UP000000991">
    <property type="component" value="Segment"/>
</dbReference>
<evidence type="ECO:0000313" key="1">
    <source>
        <dbReference type="EMBL" id="AAX44562.1"/>
    </source>
</evidence>
<dbReference type="KEGG" id="vg:3294303"/>
<dbReference type="GeneID" id="3294303"/>
<dbReference type="InterPro" id="IPR012668">
    <property type="entry name" value="CHP02466"/>
</dbReference>
<evidence type="ECO:0000313" key="2">
    <source>
        <dbReference type="Proteomes" id="UP000000991"/>
    </source>
</evidence>
<reference evidence="1 2" key="1">
    <citation type="journal article" date="2005" name="PLoS Biol.">
        <title>Three Prochlorococcus cyanophage genomes: signature features and ecological interpretations.</title>
        <authorList>
            <person name="Sullivan M.B."/>
            <person name="Coleman M.L."/>
            <person name="Weigele P."/>
            <person name="Rohwer F."/>
            <person name="Chisholm S.W."/>
        </authorList>
    </citation>
    <scope>NUCLEOTIDE SEQUENCE</scope>
</reference>
<dbReference type="EMBL" id="AY939844">
    <property type="protein sequence ID" value="AAX44562.1"/>
    <property type="molecule type" value="Genomic_DNA"/>
</dbReference>
<dbReference type="Pfam" id="PF13759">
    <property type="entry name" value="2OG-FeII_Oxy_5"/>
    <property type="match status" value="1"/>
</dbReference>
<organismHost>
    <name type="scientific">Prochlorococcus</name>
    <dbReference type="NCBI Taxonomy" id="1218"/>
</organismHost>
<sequence length="233" mass="27077">MNDSWYMILPPNIPLLKCELGKDAVEYLWKQIEKAKIENKNANKYLAGNIKESLYLEDEDDYFFNTHLRDNFERYAGEYLHGVCFRNAFSNVKTNKLILQEFWVNFSKKTEFNPLHNHGGCLSFVIWMKIPTKSEEQHNLPISKNTSLPASSDFMFTYTDILGSIQPMTWEMDPEIEGTMIVFPATLSHQVYPFYGSDDERVSISGNVYFDTDILRNESGEVKFESKSTLDKT</sequence>
<organism evidence="1 2">
    <name type="scientific">Prochlorococcus phage P-SSM2</name>
    <dbReference type="NCBI Taxonomy" id="268746"/>
    <lineage>
        <taxon>Viruses</taxon>
        <taxon>Duplodnaviria</taxon>
        <taxon>Heunggongvirae</taxon>
        <taxon>Uroviricota</taxon>
        <taxon>Caudoviricetes</taxon>
        <taxon>Pantevenvirales</taxon>
        <taxon>Kyanoviridae</taxon>
        <taxon>Salacisavirus</taxon>
        <taxon>Salacisavirus pssm2</taxon>
    </lineage>
</organism>
<protein>
    <recommendedName>
        <fullName evidence="3">2OG-Fe(II) oxygenase</fullName>
    </recommendedName>
</protein>
<dbReference type="RefSeq" id="YP_214416.1">
    <property type="nucleotide sequence ID" value="NC_006883.2"/>
</dbReference>
<proteinExistence type="predicted"/>